<evidence type="ECO:0000313" key="2">
    <source>
        <dbReference type="EMBL" id="ETJ40941.1"/>
    </source>
</evidence>
<comment type="caution">
    <text evidence="2">The sequence shown here is derived from an EMBL/GenBank/DDBJ whole genome shotgun (WGS) entry which is preliminary data.</text>
</comment>
<name>W1YEZ7_9ZZZZ</name>
<dbReference type="EMBL" id="AZMM01005133">
    <property type="protein sequence ID" value="ETJ40941.1"/>
    <property type="molecule type" value="Genomic_DNA"/>
</dbReference>
<protein>
    <recommendedName>
        <fullName evidence="3">Hep/Hag repeat protein</fullName>
    </recommendedName>
</protein>
<gene>
    <name evidence="2" type="ORF">Q604_UNBC05133G0001</name>
</gene>
<feature type="non-terminal residue" evidence="2">
    <location>
        <position position="92"/>
    </location>
</feature>
<evidence type="ECO:0008006" key="3">
    <source>
        <dbReference type="Google" id="ProtNLM"/>
    </source>
</evidence>
<proteinExistence type="predicted"/>
<organism evidence="2">
    <name type="scientific">human gut metagenome</name>
    <dbReference type="NCBI Taxonomy" id="408170"/>
    <lineage>
        <taxon>unclassified sequences</taxon>
        <taxon>metagenomes</taxon>
        <taxon>organismal metagenomes</taxon>
    </lineage>
</organism>
<feature type="region of interest" description="Disordered" evidence="1">
    <location>
        <begin position="67"/>
        <end position="92"/>
    </location>
</feature>
<reference evidence="2" key="1">
    <citation type="submission" date="2013-12" db="EMBL/GenBank/DDBJ databases">
        <title>A Varibaculum cambriense genome reconstructed from a premature infant gut community with otherwise low bacterial novelty that shifts toward anaerobic metabolism during the third week of life.</title>
        <authorList>
            <person name="Brown C.T."/>
            <person name="Sharon I."/>
            <person name="Thomas B.C."/>
            <person name="Castelle C.J."/>
            <person name="Morowitz M.J."/>
            <person name="Banfield J.F."/>
        </authorList>
    </citation>
    <scope>NUCLEOTIDE SEQUENCE</scope>
</reference>
<sequence>SQLKKTDDKAEANKAAIARKISLGGNTGSTAEKSLSTGDVKFNVKGANGLTTVASGVDVTVKLDDTTKDTIDNAADKNLSNLNPAGEQKVKD</sequence>
<accession>W1YEZ7</accession>
<feature type="non-terminal residue" evidence="2">
    <location>
        <position position="1"/>
    </location>
</feature>
<dbReference type="AlphaFoldDB" id="W1YEZ7"/>
<evidence type="ECO:0000256" key="1">
    <source>
        <dbReference type="SAM" id="MobiDB-lite"/>
    </source>
</evidence>